<dbReference type="Proteomes" id="UP000499080">
    <property type="component" value="Unassembled WGS sequence"/>
</dbReference>
<name>A0A4Y2VQK6_ARAVE</name>
<keyword evidence="2" id="KW-1185">Reference proteome</keyword>
<dbReference type="EMBL" id="BGPR01049917">
    <property type="protein sequence ID" value="GBO26922.1"/>
    <property type="molecule type" value="Genomic_DNA"/>
</dbReference>
<accession>A0A4Y2VQK6</accession>
<sequence length="62" mass="6897">MSHSNSSKVGEIFTAAGAAFSKLSELIMTLHPVGEPPVSKVDRYLNFKTDRKDLPEQLHQEL</sequence>
<evidence type="ECO:0000313" key="2">
    <source>
        <dbReference type="Proteomes" id="UP000499080"/>
    </source>
</evidence>
<dbReference type="OrthoDB" id="10021571at2759"/>
<feature type="non-terminal residue" evidence="1">
    <location>
        <position position="62"/>
    </location>
</feature>
<gene>
    <name evidence="1" type="ORF">AVEN_169700_1</name>
</gene>
<proteinExistence type="predicted"/>
<reference evidence="1 2" key="1">
    <citation type="journal article" date="2019" name="Sci. Rep.">
        <title>Orb-weaving spider Araneus ventricosus genome elucidates the spidroin gene catalogue.</title>
        <authorList>
            <person name="Kono N."/>
            <person name="Nakamura H."/>
            <person name="Ohtoshi R."/>
            <person name="Moran D.A.P."/>
            <person name="Shinohara A."/>
            <person name="Yoshida Y."/>
            <person name="Fujiwara M."/>
            <person name="Mori M."/>
            <person name="Tomita M."/>
            <person name="Arakawa K."/>
        </authorList>
    </citation>
    <scope>NUCLEOTIDE SEQUENCE [LARGE SCALE GENOMIC DNA]</scope>
</reference>
<evidence type="ECO:0000313" key="1">
    <source>
        <dbReference type="EMBL" id="GBO26922.1"/>
    </source>
</evidence>
<organism evidence="1 2">
    <name type="scientific">Araneus ventricosus</name>
    <name type="common">Orbweaver spider</name>
    <name type="synonym">Epeira ventricosa</name>
    <dbReference type="NCBI Taxonomy" id="182803"/>
    <lineage>
        <taxon>Eukaryota</taxon>
        <taxon>Metazoa</taxon>
        <taxon>Ecdysozoa</taxon>
        <taxon>Arthropoda</taxon>
        <taxon>Chelicerata</taxon>
        <taxon>Arachnida</taxon>
        <taxon>Araneae</taxon>
        <taxon>Araneomorphae</taxon>
        <taxon>Entelegynae</taxon>
        <taxon>Araneoidea</taxon>
        <taxon>Araneidae</taxon>
        <taxon>Araneus</taxon>
    </lineage>
</organism>
<comment type="caution">
    <text evidence="1">The sequence shown here is derived from an EMBL/GenBank/DDBJ whole genome shotgun (WGS) entry which is preliminary data.</text>
</comment>
<protein>
    <recommendedName>
        <fullName evidence="3">Chromatin complexes subunit BAP18</fullName>
    </recommendedName>
</protein>
<evidence type="ECO:0008006" key="3">
    <source>
        <dbReference type="Google" id="ProtNLM"/>
    </source>
</evidence>
<dbReference type="AlphaFoldDB" id="A0A4Y2VQK6"/>